<evidence type="ECO:0000313" key="2">
    <source>
        <dbReference type="EMBL" id="QCD96321.1"/>
    </source>
</evidence>
<sequence length="115" mass="11758">MEPALATATPPSSSCSSRSTSPGAAAAFISFSSATIHVPAPPLRSTVPAPTRLVPAAHHSSHGSHDNRSFTTIFEQEPPLATPPFSRTCSSAPVRFASTISANCVATLATSISRA</sequence>
<accession>A0A4D6M7E3</accession>
<feature type="region of interest" description="Disordered" evidence="1">
    <location>
        <begin position="1"/>
        <end position="22"/>
    </location>
</feature>
<dbReference type="EMBL" id="CP039350">
    <property type="protein sequence ID" value="QCD96321.1"/>
    <property type="molecule type" value="Genomic_DNA"/>
</dbReference>
<gene>
    <name evidence="2" type="ORF">DEO72_LG6g1023</name>
</gene>
<organism evidence="2 3">
    <name type="scientific">Vigna unguiculata</name>
    <name type="common">Cowpea</name>
    <dbReference type="NCBI Taxonomy" id="3917"/>
    <lineage>
        <taxon>Eukaryota</taxon>
        <taxon>Viridiplantae</taxon>
        <taxon>Streptophyta</taxon>
        <taxon>Embryophyta</taxon>
        <taxon>Tracheophyta</taxon>
        <taxon>Spermatophyta</taxon>
        <taxon>Magnoliopsida</taxon>
        <taxon>eudicotyledons</taxon>
        <taxon>Gunneridae</taxon>
        <taxon>Pentapetalae</taxon>
        <taxon>rosids</taxon>
        <taxon>fabids</taxon>
        <taxon>Fabales</taxon>
        <taxon>Fabaceae</taxon>
        <taxon>Papilionoideae</taxon>
        <taxon>50 kb inversion clade</taxon>
        <taxon>NPAAA clade</taxon>
        <taxon>indigoferoid/millettioid clade</taxon>
        <taxon>Phaseoleae</taxon>
        <taxon>Vigna</taxon>
    </lineage>
</organism>
<keyword evidence="3" id="KW-1185">Reference proteome</keyword>
<protein>
    <submittedName>
        <fullName evidence="2">Uncharacterized protein</fullName>
    </submittedName>
</protein>
<evidence type="ECO:0000256" key="1">
    <source>
        <dbReference type="SAM" id="MobiDB-lite"/>
    </source>
</evidence>
<proteinExistence type="predicted"/>
<name>A0A4D6M7E3_VIGUN</name>
<dbReference type="Proteomes" id="UP000501690">
    <property type="component" value="Linkage Group LG6"/>
</dbReference>
<reference evidence="2 3" key="1">
    <citation type="submission" date="2019-04" db="EMBL/GenBank/DDBJ databases">
        <title>An improved genome assembly and genetic linkage map for asparagus bean, Vigna unguiculata ssp. sesquipedialis.</title>
        <authorList>
            <person name="Xia Q."/>
            <person name="Zhang R."/>
            <person name="Dong Y."/>
        </authorList>
    </citation>
    <scope>NUCLEOTIDE SEQUENCE [LARGE SCALE GENOMIC DNA]</scope>
    <source>
        <tissue evidence="2">Leaf</tissue>
    </source>
</reference>
<dbReference type="AlphaFoldDB" id="A0A4D6M7E3"/>
<evidence type="ECO:0000313" key="3">
    <source>
        <dbReference type="Proteomes" id="UP000501690"/>
    </source>
</evidence>